<reference evidence="1" key="1">
    <citation type="journal article" date="2021" name="Proc. Natl. Acad. Sci. U.S.A.">
        <title>A Catalog of Tens of Thousands of Viruses from Human Metagenomes Reveals Hidden Associations with Chronic Diseases.</title>
        <authorList>
            <person name="Tisza M.J."/>
            <person name="Buck C.B."/>
        </authorList>
    </citation>
    <scope>NUCLEOTIDE SEQUENCE</scope>
    <source>
        <strain evidence="1">CtJ2i1</strain>
    </source>
</reference>
<accession>A0A8S5V1G9</accession>
<dbReference type="EMBL" id="BK016182">
    <property type="protein sequence ID" value="DAG00561.1"/>
    <property type="molecule type" value="Genomic_DNA"/>
</dbReference>
<sequence>MRLLILITCFTSLFNICEARNIASYNCTYEEQQEALAQYHSFVSGFDDGLYNYTNIYYSDDNYKMGYRLGSAHRR</sequence>
<proteinExistence type="predicted"/>
<organism evidence="1">
    <name type="scientific">Myoviridae sp. ctJ2i1</name>
    <dbReference type="NCBI Taxonomy" id="2825079"/>
    <lineage>
        <taxon>Viruses</taxon>
        <taxon>Duplodnaviria</taxon>
        <taxon>Heunggongvirae</taxon>
        <taxon>Uroviricota</taxon>
        <taxon>Caudoviricetes</taxon>
    </lineage>
</organism>
<name>A0A8S5V1G9_9CAUD</name>
<protein>
    <submittedName>
        <fullName evidence="1">Uncharacterized protein</fullName>
    </submittedName>
</protein>
<evidence type="ECO:0000313" key="1">
    <source>
        <dbReference type="EMBL" id="DAG00561.1"/>
    </source>
</evidence>